<evidence type="ECO:0000256" key="2">
    <source>
        <dbReference type="PROSITE-ProRule" id="PRU10055"/>
    </source>
</evidence>
<dbReference type="GO" id="GO:0004553">
    <property type="term" value="F:hydrolase activity, hydrolyzing O-glycosyl compounds"/>
    <property type="evidence" value="ECO:0007669"/>
    <property type="project" value="InterPro"/>
</dbReference>
<evidence type="ECO:0000313" key="4">
    <source>
        <dbReference type="Proteomes" id="UP000571701"/>
    </source>
</evidence>
<dbReference type="GO" id="GO:0005975">
    <property type="term" value="P:carbohydrate metabolic process"/>
    <property type="evidence" value="ECO:0007669"/>
    <property type="project" value="InterPro"/>
</dbReference>
<feature type="active site" description="Nucleophile" evidence="2">
    <location>
        <position position="59"/>
    </location>
</feature>
<dbReference type="PROSITE" id="PS00572">
    <property type="entry name" value="GLYCOSYL_HYDROL_F1_1"/>
    <property type="match status" value="1"/>
</dbReference>
<sequence>YYTRKIIGPGDSPWPAYREIDGPLPKTQMGWEVFPEGLHALLTMMQARFTGDLPIYITENGMASALTGNDADR</sequence>
<dbReference type="InterPro" id="IPR001360">
    <property type="entry name" value="Glyco_hydro_1"/>
</dbReference>
<evidence type="ECO:0000256" key="1">
    <source>
        <dbReference type="ARBA" id="ARBA00010838"/>
    </source>
</evidence>
<accession>A0A7W2FVF9</accession>
<protein>
    <submittedName>
        <fullName evidence="3">Family 1 glycosylhydrolase</fullName>
    </submittedName>
</protein>
<keyword evidence="4" id="KW-1185">Reference proteome</keyword>
<keyword evidence="3" id="KW-0378">Hydrolase</keyword>
<dbReference type="InterPro" id="IPR018120">
    <property type="entry name" value="Glyco_hydro_1_AS"/>
</dbReference>
<organism evidence="3 4">
    <name type="scientific">Vibrio marinisediminis</name>
    <dbReference type="NCBI Taxonomy" id="2758441"/>
    <lineage>
        <taxon>Bacteria</taxon>
        <taxon>Pseudomonadati</taxon>
        <taxon>Pseudomonadota</taxon>
        <taxon>Gammaproteobacteria</taxon>
        <taxon>Vibrionales</taxon>
        <taxon>Vibrionaceae</taxon>
        <taxon>Vibrio</taxon>
    </lineage>
</organism>
<gene>
    <name evidence="3" type="ORF">H2O73_21815</name>
</gene>
<evidence type="ECO:0000313" key="3">
    <source>
        <dbReference type="EMBL" id="MBA5764988.1"/>
    </source>
</evidence>
<name>A0A7W2FVF9_9VIBR</name>
<dbReference type="EMBL" id="JACFYF010000480">
    <property type="protein sequence ID" value="MBA5764988.1"/>
    <property type="molecule type" value="Genomic_DNA"/>
</dbReference>
<comment type="caution">
    <text evidence="3">The sequence shown here is derived from an EMBL/GenBank/DDBJ whole genome shotgun (WGS) entry which is preliminary data.</text>
</comment>
<proteinExistence type="inferred from homology"/>
<dbReference type="Pfam" id="PF00232">
    <property type="entry name" value="Glyco_hydro_1"/>
    <property type="match status" value="1"/>
</dbReference>
<comment type="similarity">
    <text evidence="1">Belongs to the glycosyl hydrolase 1 family.</text>
</comment>
<dbReference type="SUPFAM" id="SSF51445">
    <property type="entry name" value="(Trans)glycosidases"/>
    <property type="match status" value="1"/>
</dbReference>
<dbReference type="Proteomes" id="UP000571701">
    <property type="component" value="Unassembled WGS sequence"/>
</dbReference>
<reference evidence="3 4" key="1">
    <citation type="submission" date="2020-07" db="EMBL/GenBank/DDBJ databases">
        <title>Vibrio marinisediminis sp. nov., isolated from marine sediment.</title>
        <authorList>
            <person name="Ji X."/>
        </authorList>
    </citation>
    <scope>NUCLEOTIDE SEQUENCE [LARGE SCALE GENOMIC DNA]</scope>
    <source>
        <strain evidence="3 4">404</strain>
    </source>
</reference>
<feature type="non-terminal residue" evidence="3">
    <location>
        <position position="1"/>
    </location>
</feature>
<dbReference type="InterPro" id="IPR017853">
    <property type="entry name" value="GH"/>
</dbReference>
<dbReference type="Gene3D" id="3.20.20.80">
    <property type="entry name" value="Glycosidases"/>
    <property type="match status" value="1"/>
</dbReference>
<dbReference type="AlphaFoldDB" id="A0A7W2FVF9"/>
<feature type="non-terminal residue" evidence="3">
    <location>
        <position position="73"/>
    </location>
</feature>